<comment type="caution">
    <text evidence="2">The sequence shown here is derived from an EMBL/GenBank/DDBJ whole genome shotgun (WGS) entry which is preliminary data.</text>
</comment>
<dbReference type="InterPro" id="IPR012535">
    <property type="entry name" value="Cell_div_Cdc14"/>
</dbReference>
<dbReference type="EMBL" id="SEKV01000125">
    <property type="protein sequence ID" value="TFY63598.1"/>
    <property type="molecule type" value="Genomic_DNA"/>
</dbReference>
<protein>
    <submittedName>
        <fullName evidence="2">Uncharacterized protein</fullName>
    </submittedName>
</protein>
<dbReference type="PANTHER" id="PTHR34065">
    <property type="entry name" value="CELL DIVISION CONTROL PROTEIN 14"/>
    <property type="match status" value="1"/>
</dbReference>
<dbReference type="Pfam" id="PF08045">
    <property type="entry name" value="CDC14"/>
    <property type="match status" value="2"/>
</dbReference>
<feature type="compositionally biased region" description="Polar residues" evidence="1">
    <location>
        <begin position="430"/>
        <end position="440"/>
    </location>
</feature>
<dbReference type="AlphaFoldDB" id="A0A4Y9YP83"/>
<feature type="compositionally biased region" description="Polar residues" evidence="1">
    <location>
        <begin position="303"/>
        <end position="315"/>
    </location>
</feature>
<feature type="compositionally biased region" description="Low complexity" evidence="1">
    <location>
        <begin position="202"/>
        <end position="214"/>
    </location>
</feature>
<reference evidence="2 3" key="1">
    <citation type="submission" date="2019-01" db="EMBL/GenBank/DDBJ databases">
        <title>Genome sequencing of the rare red list fungi Fomitopsis rosea.</title>
        <authorList>
            <person name="Buettner E."/>
            <person name="Kellner H."/>
        </authorList>
    </citation>
    <scope>NUCLEOTIDE SEQUENCE [LARGE SCALE GENOMIC DNA]</scope>
    <source>
        <strain evidence="2 3">DSM 105464</strain>
    </source>
</reference>
<feature type="compositionally biased region" description="Pro residues" evidence="1">
    <location>
        <begin position="376"/>
        <end position="385"/>
    </location>
</feature>
<proteinExistence type="predicted"/>
<sequence length="581" mass="62677">MAVAGDATRVLPLCGKGRASAAFYKDKAHDSLLRIATMDDEQAMKDVLQDALDELVSTRSSSTRVGEVLSELERFMAELCSHPHTDQESAERLFVFTRLQDTFECNVPSRILQWMACAQKRLEEVAATDRSSSDYHDHKREMSTISGQLVQALSIIQGVALTHKGSKRFLGRHYAMGTILDVLLTSRYVPRISTKDSGRTPSSASNASGDSSASSGANPFMHLTCVTMDTVLCILVDSSQAIRVFEELGGLQVMVKLLKRTGSSREISRMKCMEFLYFYLLDETSGFTMTNADGLPQAEVETPLSSVPNSPTSPADQLRTPHRSGPSMSSLGSRDPSGSSIFSAASSASTAATSLPSVQNTPKPSAYYPLENESPTPAPRVPFPPASRLVTPPSQRPQQRNLMMLKKEVEYTPQSPKKAQIAGLGVGTPRSATPMRTQSKLRGLEDILSSEASETDDNSDPLLQPAATPRAKVTAPSHKRAESVQPSASSSTEVPKTPVPLSKHRRARSELDVLGTPATMPPAQGRATSSAAVLQRATHRKATYAKTTQEKKELLGTLLGNVEVLVAGVRQQGIWGLPAGI</sequence>
<evidence type="ECO:0000256" key="1">
    <source>
        <dbReference type="SAM" id="MobiDB-lite"/>
    </source>
</evidence>
<gene>
    <name evidence="2" type="ORF">EVJ58_g3159</name>
</gene>
<feature type="region of interest" description="Disordered" evidence="1">
    <location>
        <begin position="411"/>
        <end position="528"/>
    </location>
</feature>
<feature type="region of interest" description="Disordered" evidence="1">
    <location>
        <begin position="301"/>
        <end position="399"/>
    </location>
</feature>
<dbReference type="STRING" id="34475.A0A4Y9YP83"/>
<accession>A0A4Y9YP83</accession>
<evidence type="ECO:0000313" key="2">
    <source>
        <dbReference type="EMBL" id="TFY63598.1"/>
    </source>
</evidence>
<feature type="compositionally biased region" description="Low complexity" evidence="1">
    <location>
        <begin position="326"/>
        <end position="354"/>
    </location>
</feature>
<evidence type="ECO:0000313" key="3">
    <source>
        <dbReference type="Proteomes" id="UP000298390"/>
    </source>
</evidence>
<organism evidence="2 3">
    <name type="scientific">Rhodofomes roseus</name>
    <dbReference type="NCBI Taxonomy" id="34475"/>
    <lineage>
        <taxon>Eukaryota</taxon>
        <taxon>Fungi</taxon>
        <taxon>Dikarya</taxon>
        <taxon>Basidiomycota</taxon>
        <taxon>Agaricomycotina</taxon>
        <taxon>Agaricomycetes</taxon>
        <taxon>Polyporales</taxon>
        <taxon>Rhodofomes</taxon>
    </lineage>
</organism>
<feature type="region of interest" description="Disordered" evidence="1">
    <location>
        <begin position="194"/>
        <end position="214"/>
    </location>
</feature>
<dbReference type="PANTHER" id="PTHR34065:SF1">
    <property type="entry name" value="CELL DIVISION CONTROL PROTEIN 14"/>
    <property type="match status" value="1"/>
</dbReference>
<name>A0A4Y9YP83_9APHY</name>
<feature type="compositionally biased region" description="Polar residues" evidence="1">
    <location>
        <begin position="484"/>
        <end position="494"/>
    </location>
</feature>
<dbReference type="Proteomes" id="UP000298390">
    <property type="component" value="Unassembled WGS sequence"/>
</dbReference>